<feature type="region of interest" description="Disordered" evidence="1">
    <location>
        <begin position="147"/>
        <end position="170"/>
    </location>
</feature>
<feature type="region of interest" description="Disordered" evidence="1">
    <location>
        <begin position="1"/>
        <end position="24"/>
    </location>
</feature>
<name>A0A6V7QWQ5_ANACO</name>
<dbReference type="EMBL" id="CAJEUB010000043">
    <property type="protein sequence ID" value="CAD1847271.1"/>
    <property type="molecule type" value="Genomic_DNA"/>
</dbReference>
<dbReference type="AlphaFoldDB" id="A0A6V7QWQ5"/>
<protein>
    <submittedName>
        <fullName evidence="2">Uncharacterized protein</fullName>
    </submittedName>
</protein>
<accession>A0A6V7QWQ5</accession>
<reference evidence="2" key="1">
    <citation type="submission" date="2020-07" db="EMBL/GenBank/DDBJ databases">
        <authorList>
            <person name="Lin J."/>
        </authorList>
    </citation>
    <scope>NUCLEOTIDE SEQUENCE</scope>
</reference>
<feature type="compositionally biased region" description="Gly residues" evidence="1">
    <location>
        <begin position="1"/>
        <end position="15"/>
    </location>
</feature>
<evidence type="ECO:0000313" key="2">
    <source>
        <dbReference type="EMBL" id="CAD1847271.1"/>
    </source>
</evidence>
<evidence type="ECO:0000256" key="1">
    <source>
        <dbReference type="SAM" id="MobiDB-lite"/>
    </source>
</evidence>
<organism evidence="2">
    <name type="scientific">Ananas comosus var. bracteatus</name>
    <name type="common">red pineapple</name>
    <dbReference type="NCBI Taxonomy" id="296719"/>
    <lineage>
        <taxon>Eukaryota</taxon>
        <taxon>Viridiplantae</taxon>
        <taxon>Streptophyta</taxon>
        <taxon>Embryophyta</taxon>
        <taxon>Tracheophyta</taxon>
        <taxon>Spermatophyta</taxon>
        <taxon>Magnoliopsida</taxon>
        <taxon>Liliopsida</taxon>
        <taxon>Poales</taxon>
        <taxon>Bromeliaceae</taxon>
        <taxon>Bromelioideae</taxon>
        <taxon>Ananas</taxon>
    </lineage>
</organism>
<dbReference type="PANTHER" id="PTHR34686:SF5">
    <property type="entry name" value="OS05G0451300 PROTEIN"/>
    <property type="match status" value="1"/>
</dbReference>
<feature type="compositionally biased region" description="Basic and acidic residues" evidence="1">
    <location>
        <begin position="190"/>
        <end position="234"/>
    </location>
</feature>
<feature type="region of interest" description="Disordered" evidence="1">
    <location>
        <begin position="329"/>
        <end position="372"/>
    </location>
</feature>
<feature type="region of interest" description="Disordered" evidence="1">
    <location>
        <begin position="182"/>
        <end position="267"/>
    </location>
</feature>
<gene>
    <name evidence="2" type="ORF">CB5_LOCUS30482</name>
</gene>
<dbReference type="PANTHER" id="PTHR34686">
    <property type="entry name" value="MATERNAL EFFECT EMBRYO ARREST PROTEIN"/>
    <property type="match status" value="1"/>
</dbReference>
<proteinExistence type="predicted"/>
<sequence length="372" mass="40576">MRSGGGGGGGGGGGRVQPKRHETTNPPIFLLLFIPSLKGGDRERRAQIAHRVGYLSINTNTGEGRPTGSADGLLGSARLQHSQPTTLDSGVREVTELAPPIPGEVGLPRFLWAAASNHFASESDRGKGRHACSRNYAGQRDYESCGGLLHSGPQGKDIHTQSGKALPRSSLSHTHTSIYLNYNYLPGKPSQDKARPGKRGAGKEIEMSWRPDRSDAHLTPEEEERREAEARDYFDGIAPKRHSKPSRSDYSSVYADALPPSRRDDSIPEHHKFQHLEADSGQKLVCEGSDVVEEYVQTEYYDDLNCVDKQHHTTGTGFIKMEKSNGSSFQITPDTDASDGHVSCRGNPATNEWIPSADTVVPTSHKPYRSDV</sequence>